<feature type="compositionally biased region" description="Basic residues" evidence="4">
    <location>
        <begin position="559"/>
        <end position="568"/>
    </location>
</feature>
<feature type="compositionally biased region" description="Basic and acidic residues" evidence="4">
    <location>
        <begin position="602"/>
        <end position="617"/>
    </location>
</feature>
<evidence type="ECO:0000256" key="3">
    <source>
        <dbReference type="ARBA" id="ARBA00023242"/>
    </source>
</evidence>
<proteinExistence type="predicted"/>
<comment type="subcellular location">
    <subcellularLocation>
        <location evidence="1">Nucleus</location>
    </subcellularLocation>
</comment>
<keyword evidence="2" id="KW-0227">DNA damage</keyword>
<comment type="caution">
    <text evidence="6">The sequence shown here is derived from an EMBL/GenBank/DDBJ whole genome shotgun (WGS) entry which is preliminary data.</text>
</comment>
<protein>
    <recommendedName>
        <fullName evidence="5">BRCT domain-containing protein</fullName>
    </recommendedName>
</protein>
<dbReference type="PANTHER" id="PTHR23196:SF1">
    <property type="entry name" value="PAX-INTERACTING PROTEIN 1"/>
    <property type="match status" value="1"/>
</dbReference>
<dbReference type="GO" id="GO:0006974">
    <property type="term" value="P:DNA damage response"/>
    <property type="evidence" value="ECO:0007669"/>
    <property type="project" value="UniProtKB-KW"/>
</dbReference>
<feature type="compositionally biased region" description="Polar residues" evidence="4">
    <location>
        <begin position="549"/>
        <end position="558"/>
    </location>
</feature>
<sequence>MGDEENRDENDSRSYNSNVDLSNTASNQIDDSGVFKDEVADDFLCFTDTMPIDDTFLFGDAFETQFVDLAGETQVMDFGGETHLAGETQVMDYGGETQVMDYGGETQVMDYGGETQLVDDLDYMKNMNTELLNERSAEVVDVSDSEGTKETEVLCDTQEVSLDDYVEVDSGDSVGQKNKVDSYPHEKGDNASRAPSDIFGNEKHHSGPVCRGFTSIRTASIRASGLAARARGAKDNSCSISSDISSMDQQTFKQVGPFLVDMLKSGMKTNVERPRNEYNANKEEKRNTNTYKTGNTTMRKLVMEDEVGESEAEMNNADDKVGMSNLHVSGNCLAGLSYANSQEPGELSQANALEVVDKFLELNVMEYDRTLESGTKIVEKSKAVALAKGSRDLAKSSILKSSDRECGIYDWDNTREDEGGGEFFRKKKDHFFDKRGSKQCKGDYVDEKERILNKKKLGDSVRSGSGLMLHKLRAKGKSLFYGEEAFHENLSRDLDEQINVASGKKLLDNDTSKDIPDVDNIGPDTQIAAEAMETLCFEVNLADSNINIPSENAQNTTKTTRKRQYSKKMHCPAGVGVVTRQAKQMKRIIVGTANDSSPLPIKESKNARKRNHADECPRTPPPETNEQTESREGKRNSFNEIDPFHNMGSMVQGSEKKRGLHEQLGFSVPVAHRTRKCALNDSKVAANSVDARDDMNDLISDQVVRKRRTVRDKNAVMVTVEQLRKVRSIKCVGTSSASYIEKLGHLKKKGTRKEKLPLGQEAEGQSDVRLKRSKAVTERISSNPGRSDAKQSSNSNSAALSSLNRRPQKIILGKNVKNESVINFATERDSGHLNEKEIVDNAMEVSVSKQFDNKSEGPKANKLGASPKERFGTSLSDCTTPATCSTPVKNPSPICVGDEYQRQSCRKSLSRSSLMKEINNLRHSSPEPSGRTKKARKRRDITNIRVLFSQHLDVDVIKQQKKILVRLGAGVASSMLDATHFVADEFVRTRNMLEAIAFGKPVVTHLWLESCGQASCLIDEKNYILRDAKKEKEFGFCMPVSLSRACQHPLLQGQKVLITRNTKPGQDILANLVKAVHGLAVERLGRSVLKDEKFPDDLLILSCEEDYDVCVPFLEKGGSVYSSELLLNGIVIQKLEYERHHLFTGHVKRTRSSIWLNKKNRYLPVTKCK</sequence>
<dbReference type="Gene3D" id="3.40.50.10190">
    <property type="entry name" value="BRCT domain"/>
    <property type="match status" value="2"/>
</dbReference>
<dbReference type="CDD" id="cd17744">
    <property type="entry name" value="BRCT_MDC1_rpt1"/>
    <property type="match status" value="1"/>
</dbReference>
<evidence type="ECO:0000313" key="6">
    <source>
        <dbReference type="EMBL" id="KAG8370062.1"/>
    </source>
</evidence>
<evidence type="ECO:0000256" key="1">
    <source>
        <dbReference type="ARBA" id="ARBA00004123"/>
    </source>
</evidence>
<feature type="region of interest" description="Disordered" evidence="4">
    <location>
        <begin position="590"/>
        <end position="658"/>
    </location>
</feature>
<feature type="region of interest" description="Disordered" evidence="4">
    <location>
        <begin position="750"/>
        <end position="802"/>
    </location>
</feature>
<organism evidence="6 7">
    <name type="scientific">Buddleja alternifolia</name>
    <dbReference type="NCBI Taxonomy" id="168488"/>
    <lineage>
        <taxon>Eukaryota</taxon>
        <taxon>Viridiplantae</taxon>
        <taxon>Streptophyta</taxon>
        <taxon>Embryophyta</taxon>
        <taxon>Tracheophyta</taxon>
        <taxon>Spermatophyta</taxon>
        <taxon>Magnoliopsida</taxon>
        <taxon>eudicotyledons</taxon>
        <taxon>Gunneridae</taxon>
        <taxon>Pentapetalae</taxon>
        <taxon>asterids</taxon>
        <taxon>lamiids</taxon>
        <taxon>Lamiales</taxon>
        <taxon>Scrophulariaceae</taxon>
        <taxon>Buddlejeae</taxon>
        <taxon>Buddleja</taxon>
    </lineage>
</organism>
<dbReference type="GO" id="GO:0005634">
    <property type="term" value="C:nucleus"/>
    <property type="evidence" value="ECO:0007669"/>
    <property type="project" value="UniProtKB-SubCell"/>
</dbReference>
<feature type="domain" description="BRCT" evidence="5">
    <location>
        <begin position="936"/>
        <end position="1025"/>
    </location>
</feature>
<feature type="compositionally biased region" description="Polar residues" evidence="4">
    <location>
        <begin position="13"/>
        <end position="28"/>
    </location>
</feature>
<dbReference type="PROSITE" id="PS50172">
    <property type="entry name" value="BRCT"/>
    <property type="match status" value="1"/>
</dbReference>
<dbReference type="Pfam" id="PF16770">
    <property type="entry name" value="RTT107_BRCT_5"/>
    <property type="match status" value="1"/>
</dbReference>
<feature type="region of interest" description="Disordered" evidence="4">
    <location>
        <begin position="1"/>
        <end position="28"/>
    </location>
</feature>
<dbReference type="InterPro" id="IPR001357">
    <property type="entry name" value="BRCT_dom"/>
</dbReference>
<dbReference type="InterPro" id="IPR036420">
    <property type="entry name" value="BRCT_dom_sf"/>
</dbReference>
<dbReference type="PANTHER" id="PTHR23196">
    <property type="entry name" value="PAX TRANSCRIPTION ACTIVATION DOMAIN INTERACTING PROTEIN"/>
    <property type="match status" value="1"/>
</dbReference>
<gene>
    <name evidence="6" type="ORF">BUALT_Bualt14G0078600</name>
</gene>
<feature type="compositionally biased region" description="Basic and acidic residues" evidence="4">
    <location>
        <begin position="628"/>
        <end position="637"/>
    </location>
</feature>
<dbReference type="InterPro" id="IPR051579">
    <property type="entry name" value="DDR_Transcriptional_Reg"/>
</dbReference>
<dbReference type="Pfam" id="PF16589">
    <property type="entry name" value="BRCT_2"/>
    <property type="match status" value="1"/>
</dbReference>
<dbReference type="SMART" id="SM00292">
    <property type="entry name" value="BRCT"/>
    <property type="match status" value="1"/>
</dbReference>
<keyword evidence="3" id="KW-0539">Nucleus</keyword>
<evidence type="ECO:0000256" key="4">
    <source>
        <dbReference type="SAM" id="MobiDB-lite"/>
    </source>
</evidence>
<feature type="region of interest" description="Disordered" evidence="4">
    <location>
        <begin position="166"/>
        <end position="205"/>
    </location>
</feature>
<dbReference type="AlphaFoldDB" id="A0AAV6WNQ5"/>
<accession>A0AAV6WNQ5</accession>
<dbReference type="Proteomes" id="UP000826271">
    <property type="component" value="Unassembled WGS sequence"/>
</dbReference>
<dbReference type="SUPFAM" id="SSF52113">
    <property type="entry name" value="BRCT domain"/>
    <property type="match status" value="1"/>
</dbReference>
<evidence type="ECO:0000256" key="2">
    <source>
        <dbReference type="ARBA" id="ARBA00022763"/>
    </source>
</evidence>
<feature type="region of interest" description="Disordered" evidence="4">
    <location>
        <begin position="850"/>
        <end position="883"/>
    </location>
</feature>
<feature type="compositionally biased region" description="Basic and acidic residues" evidence="4">
    <location>
        <begin position="178"/>
        <end position="190"/>
    </location>
</feature>
<name>A0AAV6WNQ5_9LAMI</name>
<reference evidence="6" key="1">
    <citation type="submission" date="2019-10" db="EMBL/GenBank/DDBJ databases">
        <authorList>
            <person name="Zhang R."/>
            <person name="Pan Y."/>
            <person name="Wang J."/>
            <person name="Ma R."/>
            <person name="Yu S."/>
        </authorList>
    </citation>
    <scope>NUCLEOTIDE SEQUENCE</scope>
    <source>
        <strain evidence="6">LA-IB0</strain>
        <tissue evidence="6">Leaf</tissue>
    </source>
</reference>
<dbReference type="EMBL" id="WHWC01000014">
    <property type="protein sequence ID" value="KAG8370062.1"/>
    <property type="molecule type" value="Genomic_DNA"/>
</dbReference>
<dbReference type="CDD" id="cd18432">
    <property type="entry name" value="BRCT_PAXIP1_rpt6_like"/>
    <property type="match status" value="1"/>
</dbReference>
<feature type="compositionally biased region" description="Polar residues" evidence="4">
    <location>
        <begin position="873"/>
        <end position="883"/>
    </location>
</feature>
<feature type="compositionally biased region" description="Low complexity" evidence="4">
    <location>
        <begin position="792"/>
        <end position="802"/>
    </location>
</feature>
<evidence type="ECO:0000313" key="7">
    <source>
        <dbReference type="Proteomes" id="UP000826271"/>
    </source>
</evidence>
<feature type="region of interest" description="Disordered" evidence="4">
    <location>
        <begin position="549"/>
        <end position="568"/>
    </location>
</feature>
<evidence type="ECO:0000259" key="5">
    <source>
        <dbReference type="PROSITE" id="PS50172"/>
    </source>
</evidence>
<keyword evidence="7" id="KW-1185">Reference proteome</keyword>